<name>A0A0M4EC49_DROBS</name>
<dbReference type="InterPro" id="IPR032707">
    <property type="entry name" value="MYCBPAP"/>
</dbReference>
<keyword evidence="2" id="KW-1185">Reference proteome</keyword>
<accession>A0A0M4EC49</accession>
<dbReference type="STRING" id="30019.A0A0M4EC49"/>
<reference evidence="1 2" key="1">
    <citation type="submission" date="2015-08" db="EMBL/GenBank/DDBJ databases">
        <title>Ancestral chromatin configuration constrains chromatin evolution on differentiating sex chromosomes in Drosophila.</title>
        <authorList>
            <person name="Zhou Q."/>
            <person name="Bachtrog D."/>
        </authorList>
    </citation>
    <scope>NUCLEOTIDE SEQUENCE [LARGE SCALE GENOMIC DNA]</scope>
    <source>
        <tissue evidence="1">Whole larvae</tissue>
    </source>
</reference>
<feature type="non-terminal residue" evidence="1">
    <location>
        <position position="1"/>
    </location>
</feature>
<gene>
    <name evidence="1" type="ORF">Dbus_chr2Rg819</name>
</gene>
<dbReference type="Gene3D" id="2.60.40.10">
    <property type="entry name" value="Immunoglobulins"/>
    <property type="match status" value="1"/>
</dbReference>
<dbReference type="Pfam" id="PF14646">
    <property type="entry name" value="MYCBPAP"/>
    <property type="match status" value="1"/>
</dbReference>
<sequence length="699" mass="81245">KVSIIYPRFPVNQYSTINAGTMANWVEAPSSTVTEFNDKPQRISGSTPYFSSKIVDEILEEIFAERRGQLADTDSSCDLQHLELQAQPEPHVDKRLKYWREMLQQRRQLQQRVQLVTGKLSEEVLFNRPATLDNRNKQTMVRLLDYAERLQPDKLHKRELGQLRDLVDPCSCEWAQEVYETLPQAERKGRKAVEIIGLPKVTQHELLGSEAAEQPPPEHIWLNSQQLDKHIEKHFYEIHNVLEFMPDLDALQVTGINVERLKRKPHAQLIGEEELKSISTSSYSPCSEECLEDGELEGTEANKEQQPLPELAIRINGKDYNCSESPIGDCQELYIEFNCAPFERRAKRILQLTNIGKQTLSLSWQQGIYYYNRPTLLLAQDSEFLFDTDSFRLAYGESYSLTVLFQPRKVSMAVELWLLQVDPKIFCGNQESLMLRFHGRCTPPKEYMTRLRELHCVLICKSNTLVMQELTSHLGDLSPLVEPPPTCCAYERTLDERELFNSLNPGYHCERFDDLEVLKGMHKLVKKPREPQWDLNLQTLKQYILRIEKVAEREKLFNNYLELLGPLMGRALDLDVVTEQHMEQQRTRFIYVRGVICNAVEEWEDIVFTVEESFFKPELQRFYLHLYEEAAEEEDSLKPVVNAEKDEAELEKYATAAVLRKVRHSKFCRDALYIQTYTHLCNIAEHIVSVIESTEIVAN</sequence>
<evidence type="ECO:0000313" key="2">
    <source>
        <dbReference type="Proteomes" id="UP000494163"/>
    </source>
</evidence>
<dbReference type="InterPro" id="IPR013783">
    <property type="entry name" value="Ig-like_fold"/>
</dbReference>
<dbReference type="EMBL" id="CP012524">
    <property type="protein sequence ID" value="ALC41240.1"/>
    <property type="molecule type" value="Genomic_DNA"/>
</dbReference>
<evidence type="ECO:0000313" key="1">
    <source>
        <dbReference type="EMBL" id="ALC41240.1"/>
    </source>
</evidence>
<dbReference type="PANTHER" id="PTHR48421">
    <property type="entry name" value="MYCBP-ASSOCIATED PROTEIN"/>
    <property type="match status" value="1"/>
</dbReference>
<dbReference type="PANTHER" id="PTHR48421:SF1">
    <property type="entry name" value="MYCBP-ASSOCIATED PROTEIN"/>
    <property type="match status" value="1"/>
</dbReference>
<organism evidence="1 2">
    <name type="scientific">Drosophila busckii</name>
    <name type="common">Fruit fly</name>
    <dbReference type="NCBI Taxonomy" id="30019"/>
    <lineage>
        <taxon>Eukaryota</taxon>
        <taxon>Metazoa</taxon>
        <taxon>Ecdysozoa</taxon>
        <taxon>Arthropoda</taxon>
        <taxon>Hexapoda</taxon>
        <taxon>Insecta</taxon>
        <taxon>Pterygota</taxon>
        <taxon>Neoptera</taxon>
        <taxon>Endopterygota</taxon>
        <taxon>Diptera</taxon>
        <taxon>Brachycera</taxon>
        <taxon>Muscomorpha</taxon>
        <taxon>Ephydroidea</taxon>
        <taxon>Drosophilidae</taxon>
        <taxon>Drosophila</taxon>
    </lineage>
</organism>
<dbReference type="OMA" id="QPRKVSM"/>
<dbReference type="Proteomes" id="UP000494163">
    <property type="component" value="Chromosome 2R"/>
</dbReference>
<dbReference type="AlphaFoldDB" id="A0A0M4EC49"/>
<proteinExistence type="predicted"/>
<dbReference type="OrthoDB" id="10263316at2759"/>
<protein>
    <submittedName>
        <fullName evidence="1">CG33140</fullName>
    </submittedName>
</protein>